<evidence type="ECO:0000256" key="1">
    <source>
        <dbReference type="ARBA" id="ARBA00022737"/>
    </source>
</evidence>
<protein>
    <submittedName>
        <fullName evidence="3">Nitrous oxide reductase accessory protein NosL/NosD</fullName>
    </submittedName>
</protein>
<dbReference type="Pfam" id="PF05048">
    <property type="entry name" value="NosD"/>
    <property type="match status" value="1"/>
</dbReference>
<dbReference type="InterPro" id="IPR006626">
    <property type="entry name" value="PbH1"/>
</dbReference>
<feature type="domain" description="Periplasmic copper-binding protein NosD beta helix" evidence="2">
    <location>
        <begin position="384"/>
        <end position="553"/>
    </location>
</feature>
<keyword evidence="1" id="KW-0677">Repeat</keyword>
<sequence length="646" mass="68757">MLERQWGRIVIAAVGLVVVAASVGVFVVDAETAEPEPVVFEETVSTGLALEDELALGADVQLPRAQVFYSQYDYVVGYHGIETFVESFQDDGHTARFGHPQAVYVTDYATVDPQLASDGHPTADRSPEWTDAEDAWFVVESDARTPRGETVLPFSDRDAAASFANRRGGTILDWPTLLERAFDRDDATAVADQLDDRHADADARVESIGALRDRPVSTVVGEDAATIQDALEAAPENTTVLVPAGTYNETLEIDRSLTLRGEGDVTIQGDGDGSVVTSTADRSAVIGVTVAGSGTEQPASGDLPGDDEEAGDWDEVFERNHAHSDAGIALHTAADSLVEDVTVDSDVTGILLRRSEGSVVRDATVDSPRDRTDGHAGILAFRSPIVIENATVTDGQDAIYAHRSPELVVRDSDLEGSHLGIHLMHTSDAILANNRLRNQSHTGIYVMTGPERIAIVDNDVRGAAYGIEAAGSDAYVADNRLTESQIGLRIGSTDSRLEGNVLAGNEVGAEVRTVVPTNQVLANDFIENAVHATAGSGPLRIWSQNGQGNYWQGATSLSGDATVDRSYSPTAPVDQRLHRTDGTVTLSRGPALDAIAGLEGSVPGMRSGSIVDLAPTCEPNNQDALEGTPWDDRAWSCEYPLQTVDP</sequence>
<dbReference type="SMART" id="SM00710">
    <property type="entry name" value="PbH1"/>
    <property type="match status" value="7"/>
</dbReference>
<dbReference type="InterPro" id="IPR012334">
    <property type="entry name" value="Pectin_lyas_fold"/>
</dbReference>
<name>A0A4V3VL86_9EURY</name>
<dbReference type="SUPFAM" id="SSF51126">
    <property type="entry name" value="Pectin lyase-like"/>
    <property type="match status" value="1"/>
</dbReference>
<dbReference type="InterPro" id="IPR011050">
    <property type="entry name" value="Pectin_lyase_fold/virulence"/>
</dbReference>
<dbReference type="PANTHER" id="PTHR22990:SF15">
    <property type="entry name" value="F-BOX ONLY PROTEIN 10"/>
    <property type="match status" value="1"/>
</dbReference>
<reference evidence="3 4" key="1">
    <citation type="submission" date="2018-10" db="EMBL/GenBank/DDBJ databases">
        <title>Natronolimnobius sp. XQ-INN 246 isolated from Inner Mongolia Autonomous Region of China.</title>
        <authorList>
            <person name="Xue Q."/>
        </authorList>
    </citation>
    <scope>NUCLEOTIDE SEQUENCE [LARGE SCALE GENOMIC DNA]</scope>
    <source>
        <strain evidence="3 4">XQ-INN 246</strain>
    </source>
</reference>
<evidence type="ECO:0000313" key="3">
    <source>
        <dbReference type="EMBL" id="THE64707.1"/>
    </source>
</evidence>
<comment type="caution">
    <text evidence="3">The sequence shown here is derived from an EMBL/GenBank/DDBJ whole genome shotgun (WGS) entry which is preliminary data.</text>
</comment>
<accession>A0A4V3VL86</accession>
<dbReference type="InterPro" id="IPR007742">
    <property type="entry name" value="NosD_dom"/>
</dbReference>
<dbReference type="Gene3D" id="2.160.20.10">
    <property type="entry name" value="Single-stranded right-handed beta-helix, Pectin lyase-like"/>
    <property type="match status" value="2"/>
</dbReference>
<dbReference type="PANTHER" id="PTHR22990">
    <property type="entry name" value="F-BOX ONLY PROTEIN"/>
    <property type="match status" value="1"/>
</dbReference>
<dbReference type="Pfam" id="PF05573">
    <property type="entry name" value="NosL"/>
    <property type="match status" value="1"/>
</dbReference>
<dbReference type="SUPFAM" id="SSF160387">
    <property type="entry name" value="NosL/MerB-like"/>
    <property type="match status" value="1"/>
</dbReference>
<dbReference type="Proteomes" id="UP000318864">
    <property type="component" value="Unassembled WGS sequence"/>
</dbReference>
<evidence type="ECO:0000313" key="4">
    <source>
        <dbReference type="Proteomes" id="UP000318864"/>
    </source>
</evidence>
<dbReference type="AlphaFoldDB" id="A0A4V3VL86"/>
<proteinExistence type="predicted"/>
<dbReference type="RefSeq" id="WP_141464813.1">
    <property type="nucleotide sequence ID" value="NZ_RBZW01000027.1"/>
</dbReference>
<keyword evidence="4" id="KW-1185">Reference proteome</keyword>
<dbReference type="OrthoDB" id="29186at2157"/>
<evidence type="ECO:0000259" key="2">
    <source>
        <dbReference type="Pfam" id="PF05048"/>
    </source>
</evidence>
<dbReference type="Gene3D" id="3.30.70.2050">
    <property type="match status" value="1"/>
</dbReference>
<dbReference type="EMBL" id="RBZW01000027">
    <property type="protein sequence ID" value="THE64707.1"/>
    <property type="molecule type" value="Genomic_DNA"/>
</dbReference>
<gene>
    <name evidence="3" type="ORF">D8Y22_11360</name>
</gene>
<dbReference type="InterPro" id="IPR008719">
    <property type="entry name" value="N2O_reductase_NosL"/>
</dbReference>
<organism evidence="3 4">
    <name type="scientific">Salinadaptatus halalkaliphilus</name>
    <dbReference type="NCBI Taxonomy" id="2419781"/>
    <lineage>
        <taxon>Archaea</taxon>
        <taxon>Methanobacteriati</taxon>
        <taxon>Methanobacteriota</taxon>
        <taxon>Stenosarchaea group</taxon>
        <taxon>Halobacteria</taxon>
        <taxon>Halobacteriales</taxon>
        <taxon>Natrialbaceae</taxon>
        <taxon>Salinadaptatus</taxon>
    </lineage>
</organism>
<dbReference type="InterPro" id="IPR051550">
    <property type="entry name" value="SCF-Subunits/Alg-Epimerases"/>
</dbReference>